<keyword evidence="1" id="KW-1185">Reference proteome</keyword>
<dbReference type="AlphaFoldDB" id="A0A1I7Y223"/>
<evidence type="ECO:0000313" key="2">
    <source>
        <dbReference type="WBParaSite" id="L893_g11944.t1"/>
    </source>
</evidence>
<dbReference type="WBParaSite" id="L893_g11944.t1">
    <property type="protein sequence ID" value="L893_g11944.t1"/>
    <property type="gene ID" value="L893_g11944"/>
</dbReference>
<evidence type="ECO:0000313" key="1">
    <source>
        <dbReference type="Proteomes" id="UP000095287"/>
    </source>
</evidence>
<organism evidence="1 2">
    <name type="scientific">Steinernema glaseri</name>
    <dbReference type="NCBI Taxonomy" id="37863"/>
    <lineage>
        <taxon>Eukaryota</taxon>
        <taxon>Metazoa</taxon>
        <taxon>Ecdysozoa</taxon>
        <taxon>Nematoda</taxon>
        <taxon>Chromadorea</taxon>
        <taxon>Rhabditida</taxon>
        <taxon>Tylenchina</taxon>
        <taxon>Panagrolaimomorpha</taxon>
        <taxon>Strongyloidoidea</taxon>
        <taxon>Steinernematidae</taxon>
        <taxon>Steinernema</taxon>
    </lineage>
</organism>
<protein>
    <submittedName>
        <fullName evidence="2">PilZ domain-containing protein</fullName>
    </submittedName>
</protein>
<name>A0A1I7Y223_9BILA</name>
<accession>A0A1I7Y223</accession>
<reference evidence="2" key="1">
    <citation type="submission" date="2016-11" db="UniProtKB">
        <authorList>
            <consortium name="WormBaseParasite"/>
        </authorList>
    </citation>
    <scope>IDENTIFICATION</scope>
</reference>
<dbReference type="Proteomes" id="UP000095287">
    <property type="component" value="Unplaced"/>
</dbReference>
<proteinExistence type="predicted"/>
<sequence>MTRSHKNASRRHCFASVRSQRVTSCHVHCILVMRTLASTTCGASTLPVGNNLTVRSGAFGLSIIVRALPQTDIAYPLKAKVVWQELLLRPGPLTHRYDITFFQTSC</sequence>